<reference evidence="4" key="1">
    <citation type="submission" date="2020-10" db="EMBL/GenBank/DDBJ databases">
        <title>Taxonomic study of unclassified bacteria belonging to the class Ktedonobacteria.</title>
        <authorList>
            <person name="Yabe S."/>
            <person name="Wang C.M."/>
            <person name="Zheng Y."/>
            <person name="Sakai Y."/>
            <person name="Cavaletti L."/>
            <person name="Monciardini P."/>
            <person name="Donadio S."/>
        </authorList>
    </citation>
    <scope>NUCLEOTIDE SEQUENCE</scope>
    <source>
        <strain evidence="4">SOSP1-1</strain>
    </source>
</reference>
<dbReference type="Proteomes" id="UP000612362">
    <property type="component" value="Unassembled WGS sequence"/>
</dbReference>
<gene>
    <name evidence="4" type="ORF">KSX_58100</name>
</gene>
<dbReference type="RefSeq" id="WP_220196898.1">
    <property type="nucleotide sequence ID" value="NZ_BNJF01000003.1"/>
</dbReference>
<dbReference type="InterPro" id="IPR010095">
    <property type="entry name" value="Cas12f1-like_TNB"/>
</dbReference>
<keyword evidence="5" id="KW-1185">Reference proteome</keyword>
<feature type="domain" description="Cas12f1-like TNB" evidence="3">
    <location>
        <begin position="220"/>
        <end position="286"/>
    </location>
</feature>
<dbReference type="NCBIfam" id="TIGR01766">
    <property type="entry name" value="IS200/IS605 family accessory protein TnpB-like domain"/>
    <property type="match status" value="1"/>
</dbReference>
<dbReference type="EMBL" id="BNJF01000003">
    <property type="protein sequence ID" value="GHO47647.1"/>
    <property type="molecule type" value="Genomic_DNA"/>
</dbReference>
<evidence type="ECO:0000259" key="3">
    <source>
        <dbReference type="Pfam" id="PF07282"/>
    </source>
</evidence>
<feature type="region of interest" description="Disordered" evidence="2">
    <location>
        <begin position="297"/>
        <end position="325"/>
    </location>
</feature>
<dbReference type="PANTHER" id="PTHR30405">
    <property type="entry name" value="TRANSPOSASE"/>
    <property type="match status" value="1"/>
</dbReference>
<proteinExistence type="predicted"/>
<feature type="compositionally biased region" description="Low complexity" evidence="2">
    <location>
        <begin position="297"/>
        <end position="313"/>
    </location>
</feature>
<evidence type="ECO:0000313" key="4">
    <source>
        <dbReference type="EMBL" id="GHO47647.1"/>
    </source>
</evidence>
<accession>A0A8J3I7U3</accession>
<dbReference type="Pfam" id="PF07282">
    <property type="entry name" value="Cas12f1-like_TNB"/>
    <property type="match status" value="1"/>
</dbReference>
<keyword evidence="1" id="KW-0238">DNA-binding</keyword>
<dbReference type="GO" id="GO:0003677">
    <property type="term" value="F:DNA binding"/>
    <property type="evidence" value="ECO:0007669"/>
    <property type="project" value="UniProtKB-KW"/>
</dbReference>
<evidence type="ECO:0000256" key="1">
    <source>
        <dbReference type="ARBA" id="ARBA00023125"/>
    </source>
</evidence>
<evidence type="ECO:0000313" key="5">
    <source>
        <dbReference type="Proteomes" id="UP000612362"/>
    </source>
</evidence>
<protein>
    <recommendedName>
        <fullName evidence="3">Cas12f1-like TNB domain-containing protein</fullName>
    </recommendedName>
</protein>
<sequence>MDRTLVSRLHTTDEQAALLQQTLHQHTACFNAVTDEGFHTGCSNGIELHKRTYYDLRAQHPHLPSQLVCAARVKATEAVKSALARLKKGHKTRAPHSRLCPIRYDARSSWVKWETRTCSLATIKGRVHLPFAIPAHAHKYLGSKVCSAELCSRKGRYTLHVVVSLPDPVISPSHDHVLCKRIVEHAAAGSAIVLENLTHIRARALLRKGEGQRHLHSWSFAQFHSFLIYKAQEKGISVVKVDSRHTSQTCSRCGDQARQNRRSQSLRLCRLCGLSEHADLNASRNIAEKHLASLGTSLAGGSPSDGLSSPSSDEGQVPAQRAWGL</sequence>
<name>A0A8J3I7U3_9CHLR</name>
<dbReference type="PANTHER" id="PTHR30405:SF11">
    <property type="entry name" value="RNA-GUIDED DNA ENDONUCLEASE RV2885C-RELATED"/>
    <property type="match status" value="1"/>
</dbReference>
<organism evidence="4 5">
    <name type="scientific">Ktedonospora formicarum</name>
    <dbReference type="NCBI Taxonomy" id="2778364"/>
    <lineage>
        <taxon>Bacteria</taxon>
        <taxon>Bacillati</taxon>
        <taxon>Chloroflexota</taxon>
        <taxon>Ktedonobacteria</taxon>
        <taxon>Ktedonobacterales</taxon>
        <taxon>Ktedonobacteraceae</taxon>
        <taxon>Ktedonospora</taxon>
    </lineage>
</organism>
<dbReference type="InterPro" id="IPR051399">
    <property type="entry name" value="RNA-guided_DNA_endo/Transpos"/>
</dbReference>
<evidence type="ECO:0000256" key="2">
    <source>
        <dbReference type="SAM" id="MobiDB-lite"/>
    </source>
</evidence>
<dbReference type="AlphaFoldDB" id="A0A8J3I7U3"/>
<comment type="caution">
    <text evidence="4">The sequence shown here is derived from an EMBL/GenBank/DDBJ whole genome shotgun (WGS) entry which is preliminary data.</text>
</comment>